<evidence type="ECO:0000313" key="10">
    <source>
        <dbReference type="Proteomes" id="UP000249135"/>
    </source>
</evidence>
<dbReference type="Gene3D" id="3.40.980.20">
    <property type="entry name" value="Four-carbon acid sugar kinase, nucleotide binding domain"/>
    <property type="match status" value="1"/>
</dbReference>
<feature type="domain" description="Four-carbon acid sugar kinase nucleotide binding" evidence="8">
    <location>
        <begin position="276"/>
        <end position="426"/>
    </location>
</feature>
<dbReference type="InterPro" id="IPR037051">
    <property type="entry name" value="4-carb_acid_sugar_kinase_N_sf"/>
</dbReference>
<keyword evidence="3" id="KW-0547">Nucleotide-binding</keyword>
<evidence type="ECO:0000256" key="5">
    <source>
        <dbReference type="ARBA" id="ARBA00022840"/>
    </source>
</evidence>
<sequence>MNAIQPDRPALLFYGDDFTGATDALATAAEGGLRSLLFLRVPDDVLLRRAGPLNAVGIAGATRSMPPGEIAGALAPVARLARRLRPRVLHYKTCSTFDSAPHVGSIGAAVDALRSAADVPWVAVVGGQPQLGRYCVFGQLFAAAGPGGEVFRIDRHPTMSRHPVTPMGEADLRQHLAAQGLAPMALVPWTAHGVDGSNATVQAALDAALLARPAGVLFDVASPANLRVLGPLLRRAAGDGTLLAAGPSSVVDALGAGDGGMSPVAAGIAPARTPVLGIAGSLSPLTARQVAAATAYVHHAVPPVRLLDATAREAAAQAVAADLRAGRHALVVTAAQDAANSDGRRIAQATGQLLAEVLTRVPLSRVGIAGGDTSSHAVQALDAWGLSHRARIAPGVALCRLHSERPALDGMELMLKGGQMGGESLFDDLVHGTVGQTSFR</sequence>
<evidence type="ECO:0000256" key="4">
    <source>
        <dbReference type="ARBA" id="ARBA00022777"/>
    </source>
</evidence>
<dbReference type="Pfam" id="PF07005">
    <property type="entry name" value="SBD_N"/>
    <property type="match status" value="1"/>
</dbReference>
<keyword evidence="2" id="KW-0808">Transferase</keyword>
<keyword evidence="6" id="KW-0119">Carbohydrate metabolism</keyword>
<organism evidence="9 10">
    <name type="scientific">Variovorax paradoxus</name>
    <dbReference type="NCBI Taxonomy" id="34073"/>
    <lineage>
        <taxon>Bacteria</taxon>
        <taxon>Pseudomonadati</taxon>
        <taxon>Pseudomonadota</taxon>
        <taxon>Betaproteobacteria</taxon>
        <taxon>Burkholderiales</taxon>
        <taxon>Comamonadaceae</taxon>
        <taxon>Variovorax</taxon>
    </lineage>
</organism>
<dbReference type="Proteomes" id="UP000249135">
    <property type="component" value="Unassembled WGS sequence"/>
</dbReference>
<dbReference type="GO" id="GO:0005524">
    <property type="term" value="F:ATP binding"/>
    <property type="evidence" value="ECO:0007669"/>
    <property type="project" value="UniProtKB-KW"/>
</dbReference>
<protein>
    <recommendedName>
        <fullName evidence="11">Four-carbon acid sugar kinase family protein</fullName>
    </recommendedName>
</protein>
<dbReference type="SUPFAM" id="SSF142764">
    <property type="entry name" value="YgbK-like"/>
    <property type="match status" value="1"/>
</dbReference>
<reference evidence="9 10" key="1">
    <citation type="submission" date="2017-08" db="EMBL/GenBank/DDBJ databases">
        <title>Infants hospitalized years apart are colonized by the same room-sourced microbial strains.</title>
        <authorList>
            <person name="Brooks B."/>
            <person name="Olm M.R."/>
            <person name="Firek B.A."/>
            <person name="Baker R."/>
            <person name="Thomas B.C."/>
            <person name="Morowitz M.J."/>
            <person name="Banfield J.F."/>
        </authorList>
    </citation>
    <scope>NUCLEOTIDE SEQUENCE [LARGE SCALE GENOMIC DNA]</scope>
    <source>
        <strain evidence="9">S2_005_003_R2_41</strain>
    </source>
</reference>
<evidence type="ECO:0008006" key="11">
    <source>
        <dbReference type="Google" id="ProtNLM"/>
    </source>
</evidence>
<evidence type="ECO:0000259" key="8">
    <source>
        <dbReference type="Pfam" id="PF17042"/>
    </source>
</evidence>
<dbReference type="Gene3D" id="3.40.50.10840">
    <property type="entry name" value="Putative sugar-binding, N-terminal domain"/>
    <property type="match status" value="1"/>
</dbReference>
<keyword evidence="5" id="KW-0067">ATP-binding</keyword>
<feature type="domain" description="Four-carbon acid sugar kinase N-terminal" evidence="7">
    <location>
        <begin position="11"/>
        <end position="254"/>
    </location>
</feature>
<dbReference type="Pfam" id="PF17042">
    <property type="entry name" value="NBD_C"/>
    <property type="match status" value="1"/>
</dbReference>
<accession>A0A2W5Q6F7</accession>
<evidence type="ECO:0000256" key="1">
    <source>
        <dbReference type="ARBA" id="ARBA00005715"/>
    </source>
</evidence>
<keyword evidence="4" id="KW-0418">Kinase</keyword>
<dbReference type="AlphaFoldDB" id="A0A2W5Q6F7"/>
<gene>
    <name evidence="9" type="ORF">DI563_18650</name>
</gene>
<evidence type="ECO:0000256" key="6">
    <source>
        <dbReference type="ARBA" id="ARBA00023277"/>
    </source>
</evidence>
<dbReference type="InterPro" id="IPR010737">
    <property type="entry name" value="4-carb_acid_sugar_kinase_N"/>
</dbReference>
<evidence type="ECO:0000256" key="2">
    <source>
        <dbReference type="ARBA" id="ARBA00022679"/>
    </source>
</evidence>
<proteinExistence type="inferred from homology"/>
<evidence type="ECO:0000256" key="3">
    <source>
        <dbReference type="ARBA" id="ARBA00022741"/>
    </source>
</evidence>
<dbReference type="EMBL" id="QFPP01000273">
    <property type="protein sequence ID" value="PZQ70295.1"/>
    <property type="molecule type" value="Genomic_DNA"/>
</dbReference>
<evidence type="ECO:0000313" key="9">
    <source>
        <dbReference type="EMBL" id="PZQ70295.1"/>
    </source>
</evidence>
<dbReference type="InterPro" id="IPR042213">
    <property type="entry name" value="NBD_C_sf"/>
</dbReference>
<comment type="caution">
    <text evidence="9">The sequence shown here is derived from an EMBL/GenBank/DDBJ whole genome shotgun (WGS) entry which is preliminary data.</text>
</comment>
<name>A0A2W5Q6F7_VARPD</name>
<evidence type="ECO:0000259" key="7">
    <source>
        <dbReference type="Pfam" id="PF07005"/>
    </source>
</evidence>
<dbReference type="GO" id="GO:0016301">
    <property type="term" value="F:kinase activity"/>
    <property type="evidence" value="ECO:0007669"/>
    <property type="project" value="UniProtKB-KW"/>
</dbReference>
<comment type="similarity">
    <text evidence="1">Belongs to the four-carbon acid sugar kinase family.</text>
</comment>
<dbReference type="InterPro" id="IPR031475">
    <property type="entry name" value="NBD_C"/>
</dbReference>